<proteinExistence type="predicted"/>
<keyword evidence="2" id="KW-0012">Acyltransferase</keyword>
<accession>A0A318UI82</accession>
<organism evidence="5 6">
    <name type="scientific">Pedobacter nutrimenti</name>
    <dbReference type="NCBI Taxonomy" id="1241337"/>
    <lineage>
        <taxon>Bacteria</taxon>
        <taxon>Pseudomonadati</taxon>
        <taxon>Bacteroidota</taxon>
        <taxon>Sphingobacteriia</taxon>
        <taxon>Sphingobacteriales</taxon>
        <taxon>Sphingobacteriaceae</taxon>
        <taxon>Pedobacter</taxon>
    </lineage>
</organism>
<dbReference type="GO" id="GO:0006633">
    <property type="term" value="P:fatty acid biosynthetic process"/>
    <property type="evidence" value="ECO:0007669"/>
    <property type="project" value="InterPro"/>
</dbReference>
<keyword evidence="6" id="KW-1185">Reference proteome</keyword>
<dbReference type="RefSeq" id="WP_110828346.1">
    <property type="nucleotide sequence ID" value="NZ_QKLU01000002.1"/>
</dbReference>
<evidence type="ECO:0000313" key="6">
    <source>
        <dbReference type="Proteomes" id="UP000248198"/>
    </source>
</evidence>
<evidence type="ECO:0000256" key="1">
    <source>
        <dbReference type="ARBA" id="ARBA00022679"/>
    </source>
</evidence>
<protein>
    <submittedName>
        <fullName evidence="5">3-oxoacyl-[acyl-carrier-protein] synthase-3</fullName>
    </submittedName>
</protein>
<dbReference type="Proteomes" id="UP000248198">
    <property type="component" value="Unassembled WGS sequence"/>
</dbReference>
<dbReference type="GO" id="GO:0004315">
    <property type="term" value="F:3-oxoacyl-[acyl-carrier-protein] synthase activity"/>
    <property type="evidence" value="ECO:0007669"/>
    <property type="project" value="InterPro"/>
</dbReference>
<feature type="domain" description="Beta-ketoacyl-[acyl-carrier-protein] synthase III N-terminal" evidence="4">
    <location>
        <begin position="134"/>
        <end position="208"/>
    </location>
</feature>
<dbReference type="OrthoDB" id="5171393at2"/>
<dbReference type="InterPro" id="IPR016039">
    <property type="entry name" value="Thiolase-like"/>
</dbReference>
<reference evidence="5 6" key="1">
    <citation type="submission" date="2018-06" db="EMBL/GenBank/DDBJ databases">
        <title>Genomic Encyclopedia of Archaeal and Bacterial Type Strains, Phase II (KMG-II): from individual species to whole genera.</title>
        <authorList>
            <person name="Goeker M."/>
        </authorList>
    </citation>
    <scope>NUCLEOTIDE SEQUENCE [LARGE SCALE GENOMIC DNA]</scope>
    <source>
        <strain evidence="5 6">DSM 27372</strain>
    </source>
</reference>
<dbReference type="Pfam" id="PF08545">
    <property type="entry name" value="ACP_syn_III"/>
    <property type="match status" value="1"/>
</dbReference>
<evidence type="ECO:0000256" key="2">
    <source>
        <dbReference type="ARBA" id="ARBA00023315"/>
    </source>
</evidence>
<feature type="domain" description="Beta-ketoacyl-[acyl-carrier-protein] synthase III C-terminal" evidence="3">
    <location>
        <begin position="261"/>
        <end position="359"/>
    </location>
</feature>
<comment type="caution">
    <text evidence="5">The sequence shown here is derived from an EMBL/GenBank/DDBJ whole genome shotgun (WGS) entry which is preliminary data.</text>
</comment>
<evidence type="ECO:0000259" key="3">
    <source>
        <dbReference type="Pfam" id="PF08541"/>
    </source>
</evidence>
<dbReference type="InterPro" id="IPR013747">
    <property type="entry name" value="ACP_syn_III_C"/>
</dbReference>
<dbReference type="SUPFAM" id="SSF53901">
    <property type="entry name" value="Thiolase-like"/>
    <property type="match status" value="1"/>
</dbReference>
<sequence>MDNSKRVYSVITGTGSFIPEHIVSGDSFLESTFYENGLILDKGNAEIISKFSEITEINERRYANPNQVSSDIAAIAAQRAIDDASIDKESLDHIIFCHNFGDIKLHSNRMDILPALAAKVKQMLDIKNPDCVAYDLIFGCPGWVQGSIQANYLIKSGDAKKVLVIGAETLSRIIDPHDRDSMIFSDGAAAAVYEAREAEERIGLLTHKTQTYAVDYAPLLVMGRSHNPTECNDNSYLKMNGRKLYEFAVTNVPSVVKIAIDKAGIELEDIKIVFIHQANGKMDNAIMKRLFKLYNREKVPENLVPMTISWLGNSSVATIPTLLDLVRKGKVDGYQINKGDHAVFASVGAGMHINAFVYKF</sequence>
<dbReference type="Gene3D" id="3.40.47.10">
    <property type="match status" value="2"/>
</dbReference>
<dbReference type="InterPro" id="IPR013751">
    <property type="entry name" value="ACP_syn_III_N"/>
</dbReference>
<evidence type="ECO:0000259" key="4">
    <source>
        <dbReference type="Pfam" id="PF08545"/>
    </source>
</evidence>
<gene>
    <name evidence="5" type="ORF">B0O44_102367</name>
</gene>
<dbReference type="Pfam" id="PF08541">
    <property type="entry name" value="ACP_syn_III_C"/>
    <property type="match status" value="1"/>
</dbReference>
<keyword evidence="1" id="KW-0808">Transferase</keyword>
<evidence type="ECO:0000313" key="5">
    <source>
        <dbReference type="EMBL" id="PYF75813.1"/>
    </source>
</evidence>
<dbReference type="PANTHER" id="PTHR34069:SF2">
    <property type="entry name" value="BETA-KETOACYL-[ACYL-CARRIER-PROTEIN] SYNTHASE III"/>
    <property type="match status" value="1"/>
</dbReference>
<dbReference type="PANTHER" id="PTHR34069">
    <property type="entry name" value="3-OXOACYL-[ACYL-CARRIER-PROTEIN] SYNTHASE 3"/>
    <property type="match status" value="1"/>
</dbReference>
<dbReference type="EMBL" id="QKLU01000002">
    <property type="protein sequence ID" value="PYF75813.1"/>
    <property type="molecule type" value="Genomic_DNA"/>
</dbReference>
<dbReference type="GO" id="GO:0044550">
    <property type="term" value="P:secondary metabolite biosynthetic process"/>
    <property type="evidence" value="ECO:0007669"/>
    <property type="project" value="TreeGrafter"/>
</dbReference>
<dbReference type="AlphaFoldDB" id="A0A318UI82"/>
<dbReference type="CDD" id="cd00830">
    <property type="entry name" value="KAS_III"/>
    <property type="match status" value="1"/>
</dbReference>
<name>A0A318UI82_9SPHI</name>